<protein>
    <submittedName>
        <fullName evidence="2">Uncharacterized protein LOC142175252</fullName>
    </submittedName>
</protein>
<organism evidence="1 2">
    <name type="scientific">Nicotiana tabacum</name>
    <name type="common">Common tobacco</name>
    <dbReference type="NCBI Taxonomy" id="4097"/>
    <lineage>
        <taxon>Eukaryota</taxon>
        <taxon>Viridiplantae</taxon>
        <taxon>Streptophyta</taxon>
        <taxon>Embryophyta</taxon>
        <taxon>Tracheophyta</taxon>
        <taxon>Spermatophyta</taxon>
        <taxon>Magnoliopsida</taxon>
        <taxon>eudicotyledons</taxon>
        <taxon>Gunneridae</taxon>
        <taxon>Pentapetalae</taxon>
        <taxon>asterids</taxon>
        <taxon>lamiids</taxon>
        <taxon>Solanales</taxon>
        <taxon>Solanaceae</taxon>
        <taxon>Nicotianoideae</taxon>
        <taxon>Nicotianeae</taxon>
        <taxon>Nicotiana</taxon>
    </lineage>
</organism>
<reference evidence="1" key="1">
    <citation type="journal article" date="2014" name="Nat. Commun.">
        <title>The tobacco genome sequence and its comparison with those of tomato and potato.</title>
        <authorList>
            <person name="Sierro N."/>
            <person name="Battey J.N."/>
            <person name="Ouadi S."/>
            <person name="Bakaher N."/>
            <person name="Bovet L."/>
            <person name="Willig A."/>
            <person name="Goepfert S."/>
            <person name="Peitsch M.C."/>
            <person name="Ivanov N.V."/>
        </authorList>
    </citation>
    <scope>NUCLEOTIDE SEQUENCE [LARGE SCALE GENOMIC DNA]</scope>
</reference>
<dbReference type="Proteomes" id="UP000790787">
    <property type="component" value="Chromosome 21"/>
</dbReference>
<accession>A0AC58TL54</accession>
<reference evidence="2" key="2">
    <citation type="submission" date="2025-08" db="UniProtKB">
        <authorList>
            <consortium name="RefSeq"/>
        </authorList>
    </citation>
    <scope>IDENTIFICATION</scope>
    <source>
        <tissue evidence="2">Leaf</tissue>
    </source>
</reference>
<dbReference type="RefSeq" id="XP_075097935.1">
    <property type="nucleotide sequence ID" value="XM_075241834.1"/>
</dbReference>
<proteinExistence type="predicted"/>
<gene>
    <name evidence="2" type="primary">LOC142175252</name>
</gene>
<name>A0AC58TL54_TOBAC</name>
<evidence type="ECO:0000313" key="2">
    <source>
        <dbReference type="RefSeq" id="XP_075097935.1"/>
    </source>
</evidence>
<sequence>MAWFKEGDLNTRFFHVQVNCRRRHLKLKRIQNDQDIWIEGNDDLGEEAVNFFQELFCEQTVPTTVVIINHVPSMVSMEHNEDLVKQPTKEEVKHVVFGLNGDSAGAPDGFTGKFFHSCLDIIKDDIFSIVKSLFNGHELLLFVTHTNLVLLPKKKKVNTFSEMRPISLNKFINKVFSRAIHERLVNRFPSLISDEQADEAISRGLNALHWNLYFCGFGLPKWSPKINHLAYADDTIIFLPSDATSLYLIMEVLSAYKVDSG</sequence>
<evidence type="ECO:0000313" key="1">
    <source>
        <dbReference type="Proteomes" id="UP000790787"/>
    </source>
</evidence>
<keyword evidence="1" id="KW-1185">Reference proteome</keyword>